<name>A0A5S9INZ6_UABAM</name>
<dbReference type="AlphaFoldDB" id="A0A5S9INZ6"/>
<feature type="coiled-coil region" evidence="1">
    <location>
        <begin position="27"/>
        <end position="54"/>
    </location>
</feature>
<evidence type="ECO:0000313" key="2">
    <source>
        <dbReference type="EMBL" id="BBM85224.1"/>
    </source>
</evidence>
<accession>A0A5S9INZ6</accession>
<protein>
    <submittedName>
        <fullName evidence="2">Uncharacterized protein</fullName>
    </submittedName>
</protein>
<dbReference type="RefSeq" id="WP_151969338.1">
    <property type="nucleotide sequence ID" value="NZ_AP019860.1"/>
</dbReference>
<keyword evidence="1" id="KW-0175">Coiled coil</keyword>
<organism evidence="2 3">
    <name type="scientific">Uabimicrobium amorphum</name>
    <dbReference type="NCBI Taxonomy" id="2596890"/>
    <lineage>
        <taxon>Bacteria</taxon>
        <taxon>Pseudomonadati</taxon>
        <taxon>Planctomycetota</taxon>
        <taxon>Candidatus Uabimicrobiia</taxon>
        <taxon>Candidatus Uabimicrobiales</taxon>
        <taxon>Candidatus Uabimicrobiaceae</taxon>
        <taxon>Candidatus Uabimicrobium</taxon>
    </lineage>
</organism>
<proteinExistence type="predicted"/>
<dbReference type="KEGG" id="uam:UABAM_03587"/>
<reference evidence="2 3" key="1">
    <citation type="submission" date="2019-08" db="EMBL/GenBank/DDBJ databases">
        <title>Complete genome sequence of Candidatus Uab amorphum.</title>
        <authorList>
            <person name="Shiratori T."/>
            <person name="Suzuki S."/>
            <person name="Kakizawa Y."/>
            <person name="Ishida K."/>
        </authorList>
    </citation>
    <scope>NUCLEOTIDE SEQUENCE [LARGE SCALE GENOMIC DNA]</scope>
    <source>
        <strain evidence="2 3">SRT547</strain>
    </source>
</reference>
<dbReference type="Proteomes" id="UP000326354">
    <property type="component" value="Chromosome"/>
</dbReference>
<sequence>MSILLLLVCLSLLCAQEENVVVDAKSLANIVMEVNELKENNKKLSREVSFLKERVLGTRKPFSVLQNGRYIIPLIVRTPKIATHGEIDPLKIKQLRDKIAVNLRGAKIITQGELQQSKFITQLLADYTKKLPYRFWYVQFSFSLLRRDYEEMPFHAKLYTKNSADFTPYYLATKNGGNWLGYNDRHRITKAEAHNKFSMRKFNTINACLFTDFSYDVKTQYRYISLFYKNNGEEVALKSPFSSYGFPVTNAKVHPQSVIFLELEKNSPRLWGYLEKLEDISIGPCIIFPKEYEQLQKKQLCFAVDRHRSKIDDIDYDYTFEADNIMIAKDDVSVEENFGYLLCRVWVPNDTKIFTVRMGYLYKKFNCNDVFPGSHLRDIKRVSLPTLQKHIAQFSDPEKKSTCLVKALGTSKPSRKVDIGMIDEIKDFVSHLKTWKNARSTRVSNIIEKFTHIINKAK</sequence>
<evidence type="ECO:0000256" key="1">
    <source>
        <dbReference type="SAM" id="Coils"/>
    </source>
</evidence>
<keyword evidence="3" id="KW-1185">Reference proteome</keyword>
<evidence type="ECO:0000313" key="3">
    <source>
        <dbReference type="Proteomes" id="UP000326354"/>
    </source>
</evidence>
<gene>
    <name evidence="2" type="ORF">UABAM_03587</name>
</gene>
<dbReference type="EMBL" id="AP019860">
    <property type="protein sequence ID" value="BBM85224.1"/>
    <property type="molecule type" value="Genomic_DNA"/>
</dbReference>